<dbReference type="AlphaFoldDB" id="A0AAV2QMR4"/>
<name>A0AAV2QMR4_MEGNR</name>
<dbReference type="InterPro" id="IPR011701">
    <property type="entry name" value="MFS"/>
</dbReference>
<feature type="non-terminal residue" evidence="2">
    <location>
        <position position="1"/>
    </location>
</feature>
<feature type="transmembrane region" description="Helical" evidence="1">
    <location>
        <begin position="58"/>
        <end position="78"/>
    </location>
</feature>
<sequence>GIGVCMSETPGVLIVNQYFRRLRSTANGLRTAGNPLGGMVFPLLYVHLLENFGLKGTYIMITGIMLQICVMGCMLRPFEIHKVHIQKIYFKEMLNTQEEESYEQLLSQNSSKIQTINEKPPIEFRFLKNPLFLFYIAMNIGLMFVIPNNLVYSTLYAQAIGLGPWEISFILSYYSGLDFICRLACGWLTDRNIYKKRHAFAAGLFISAIGLLLVPMCWDKWSLMGAIGLTALGLAYYYVLIVVLLAEQFGEDSIASTYGFFQMSQGIGCFMSPPLLGLLADSSGGLCQPFICMGSMMLVSMVLFILQSLIAKIVGQNIVNM</sequence>
<proteinExistence type="predicted"/>
<feature type="transmembrane region" description="Helical" evidence="1">
    <location>
        <begin position="224"/>
        <end position="246"/>
    </location>
</feature>
<feature type="transmembrane region" description="Helical" evidence="1">
    <location>
        <begin position="132"/>
        <end position="155"/>
    </location>
</feature>
<keyword evidence="1" id="KW-0812">Transmembrane</keyword>
<organism evidence="2 3">
    <name type="scientific">Meganyctiphanes norvegica</name>
    <name type="common">Northern krill</name>
    <name type="synonym">Thysanopoda norvegica</name>
    <dbReference type="NCBI Taxonomy" id="48144"/>
    <lineage>
        <taxon>Eukaryota</taxon>
        <taxon>Metazoa</taxon>
        <taxon>Ecdysozoa</taxon>
        <taxon>Arthropoda</taxon>
        <taxon>Crustacea</taxon>
        <taxon>Multicrustacea</taxon>
        <taxon>Malacostraca</taxon>
        <taxon>Eumalacostraca</taxon>
        <taxon>Eucarida</taxon>
        <taxon>Euphausiacea</taxon>
        <taxon>Euphausiidae</taxon>
        <taxon>Meganyctiphanes</taxon>
    </lineage>
</organism>
<gene>
    <name evidence="2" type="ORF">MNOR_LOCUS13545</name>
</gene>
<dbReference type="Gene3D" id="1.20.1250.20">
    <property type="entry name" value="MFS general substrate transporter like domains"/>
    <property type="match status" value="1"/>
</dbReference>
<feature type="transmembrane region" description="Helical" evidence="1">
    <location>
        <begin position="200"/>
        <end position="218"/>
    </location>
</feature>
<dbReference type="InterPro" id="IPR036259">
    <property type="entry name" value="MFS_trans_sf"/>
</dbReference>
<accession>A0AAV2QMR4</accession>
<dbReference type="Proteomes" id="UP001497623">
    <property type="component" value="Unassembled WGS sequence"/>
</dbReference>
<keyword evidence="3" id="KW-1185">Reference proteome</keyword>
<keyword evidence="1" id="KW-0472">Membrane</keyword>
<reference evidence="2 3" key="1">
    <citation type="submission" date="2024-05" db="EMBL/GenBank/DDBJ databases">
        <authorList>
            <person name="Wallberg A."/>
        </authorList>
    </citation>
    <scope>NUCLEOTIDE SEQUENCE [LARGE SCALE GENOMIC DNA]</scope>
</reference>
<dbReference type="Pfam" id="PF07690">
    <property type="entry name" value="MFS_1"/>
    <property type="match status" value="1"/>
</dbReference>
<evidence type="ECO:0000256" key="1">
    <source>
        <dbReference type="SAM" id="Phobius"/>
    </source>
</evidence>
<feature type="transmembrane region" description="Helical" evidence="1">
    <location>
        <begin position="258"/>
        <end position="276"/>
    </location>
</feature>
<dbReference type="EMBL" id="CAXKWB010007786">
    <property type="protein sequence ID" value="CAL4088401.1"/>
    <property type="molecule type" value="Genomic_DNA"/>
</dbReference>
<evidence type="ECO:0000313" key="3">
    <source>
        <dbReference type="Proteomes" id="UP001497623"/>
    </source>
</evidence>
<dbReference type="SUPFAM" id="SSF103473">
    <property type="entry name" value="MFS general substrate transporter"/>
    <property type="match status" value="1"/>
</dbReference>
<dbReference type="GO" id="GO:0008028">
    <property type="term" value="F:monocarboxylic acid transmembrane transporter activity"/>
    <property type="evidence" value="ECO:0007669"/>
    <property type="project" value="TreeGrafter"/>
</dbReference>
<dbReference type="InterPro" id="IPR050327">
    <property type="entry name" value="Proton-linked_MCT"/>
</dbReference>
<protein>
    <submittedName>
        <fullName evidence="2">Uncharacterized protein</fullName>
    </submittedName>
</protein>
<comment type="caution">
    <text evidence="2">The sequence shown here is derived from an EMBL/GenBank/DDBJ whole genome shotgun (WGS) entry which is preliminary data.</text>
</comment>
<dbReference type="PANTHER" id="PTHR11360">
    <property type="entry name" value="MONOCARBOXYLATE TRANSPORTER"/>
    <property type="match status" value="1"/>
</dbReference>
<keyword evidence="1" id="KW-1133">Transmembrane helix</keyword>
<feature type="transmembrane region" description="Helical" evidence="1">
    <location>
        <begin position="167"/>
        <end position="188"/>
    </location>
</feature>
<feature type="transmembrane region" description="Helical" evidence="1">
    <location>
        <begin position="28"/>
        <end position="46"/>
    </location>
</feature>
<evidence type="ECO:0000313" key="2">
    <source>
        <dbReference type="EMBL" id="CAL4088401.1"/>
    </source>
</evidence>
<dbReference type="PANTHER" id="PTHR11360:SF306">
    <property type="entry name" value="RE01051P"/>
    <property type="match status" value="1"/>
</dbReference>
<feature type="transmembrane region" description="Helical" evidence="1">
    <location>
        <begin position="288"/>
        <end position="311"/>
    </location>
</feature>